<keyword evidence="6" id="KW-1185">Reference proteome</keyword>
<dbReference type="InterPro" id="IPR046357">
    <property type="entry name" value="PPIase_dom_sf"/>
</dbReference>
<reference evidence="6" key="1">
    <citation type="journal article" date="2019" name="Int. J. Syst. Evol. Microbiol.">
        <title>The Global Catalogue of Microorganisms (GCM) 10K type strain sequencing project: providing services to taxonomists for standard genome sequencing and annotation.</title>
        <authorList>
            <consortium name="The Broad Institute Genomics Platform"/>
            <consortium name="The Broad Institute Genome Sequencing Center for Infectious Disease"/>
            <person name="Wu L."/>
            <person name="Ma J."/>
        </authorList>
    </citation>
    <scope>NUCLEOTIDE SEQUENCE [LARGE SCALE GENOMIC DNA]</scope>
    <source>
        <strain evidence="6">KCTC 23299</strain>
    </source>
</reference>
<evidence type="ECO:0000259" key="4">
    <source>
        <dbReference type="PROSITE" id="PS50198"/>
    </source>
</evidence>
<dbReference type="Gene3D" id="1.10.4030.10">
    <property type="entry name" value="Porin chaperone SurA, peptide-binding domain"/>
    <property type="match status" value="1"/>
</dbReference>
<evidence type="ECO:0000256" key="3">
    <source>
        <dbReference type="SAM" id="SignalP"/>
    </source>
</evidence>
<dbReference type="EMBL" id="JBHUOZ010000001">
    <property type="protein sequence ID" value="MFD2918695.1"/>
    <property type="molecule type" value="Genomic_DNA"/>
</dbReference>
<dbReference type="SUPFAM" id="SSF54534">
    <property type="entry name" value="FKBP-like"/>
    <property type="match status" value="2"/>
</dbReference>
<evidence type="ECO:0000313" key="6">
    <source>
        <dbReference type="Proteomes" id="UP001597511"/>
    </source>
</evidence>
<dbReference type="Gene3D" id="3.10.50.40">
    <property type="match status" value="2"/>
</dbReference>
<dbReference type="PROSITE" id="PS50198">
    <property type="entry name" value="PPIC_PPIASE_2"/>
    <property type="match status" value="2"/>
</dbReference>
<evidence type="ECO:0000256" key="2">
    <source>
        <dbReference type="PROSITE-ProRule" id="PRU00278"/>
    </source>
</evidence>
<sequence>MQSIKKLAFAFGLLTATGFAAQAQGTGMKVIADKIIAVVGDKIILRSDIYNSIDDAKRQGQEVPPNASCMMMEQAVIQKVLMLQAQKDSLPVSDEDVEAELNQRIRYYVNQLGSEQALVEMAGKSIYQIKDDARESVRERKLAEAMQRKIVENVRITPQEVNAFFDKIPKDSLPYFESELEIGQIISYPKASSDLEDYIASEMQNYKRQIESGRITFEALAKKVSEDPGSRDRGGMYEIDRNDKGMWDPVFLQTSFRLKSGEISAPVKSNRFGFFLIQMVERKGDKAVIRMILRTPPITDEEVRLSTNKLDSVRNLIVADKITFNDAAAKNSDDESVKFNGPFVLSNRDGSPYVRIDELDKEMVNTISKMKVGEITKPIAFTNEQGKKGVRLVYLKSRSNPHIMNIQDDYSKISTEALEEKKGLTLDKWLKAKVPTYYIMIDKETAGECTGLQKFNSTEKAGF</sequence>
<dbReference type="PANTHER" id="PTHR47637">
    <property type="entry name" value="CHAPERONE SURA"/>
    <property type="match status" value="1"/>
</dbReference>
<gene>
    <name evidence="5" type="ORF">ACFS6H_03165</name>
</gene>
<dbReference type="SUPFAM" id="SSF109998">
    <property type="entry name" value="Triger factor/SurA peptide-binding domain-like"/>
    <property type="match status" value="1"/>
</dbReference>
<dbReference type="Pfam" id="PF00639">
    <property type="entry name" value="Rotamase"/>
    <property type="match status" value="2"/>
</dbReference>
<feature type="signal peptide" evidence="3">
    <location>
        <begin position="1"/>
        <end position="23"/>
    </location>
</feature>
<protein>
    <submittedName>
        <fullName evidence="5">Peptidylprolyl isomerase</fullName>
        <ecNumber evidence="5">5.2.1.8</ecNumber>
    </submittedName>
</protein>
<dbReference type="PANTHER" id="PTHR47637:SF1">
    <property type="entry name" value="CHAPERONE SURA"/>
    <property type="match status" value="1"/>
</dbReference>
<keyword evidence="2" id="KW-0697">Rotamase</keyword>
<dbReference type="RefSeq" id="WP_386095140.1">
    <property type="nucleotide sequence ID" value="NZ_JBHUOZ010000001.1"/>
</dbReference>
<organism evidence="5 6">
    <name type="scientific">Terrimonas rubra</name>
    <dbReference type="NCBI Taxonomy" id="1035890"/>
    <lineage>
        <taxon>Bacteria</taxon>
        <taxon>Pseudomonadati</taxon>
        <taxon>Bacteroidota</taxon>
        <taxon>Chitinophagia</taxon>
        <taxon>Chitinophagales</taxon>
        <taxon>Chitinophagaceae</taxon>
        <taxon>Terrimonas</taxon>
    </lineage>
</organism>
<dbReference type="InterPro" id="IPR027304">
    <property type="entry name" value="Trigger_fact/SurA_dom_sf"/>
</dbReference>
<dbReference type="GO" id="GO:0003755">
    <property type="term" value="F:peptidyl-prolyl cis-trans isomerase activity"/>
    <property type="evidence" value="ECO:0007669"/>
    <property type="project" value="UniProtKB-EC"/>
</dbReference>
<evidence type="ECO:0000256" key="1">
    <source>
        <dbReference type="ARBA" id="ARBA00022729"/>
    </source>
</evidence>
<feature type="domain" description="PpiC" evidence="4">
    <location>
        <begin position="177"/>
        <end position="270"/>
    </location>
</feature>
<proteinExistence type="predicted"/>
<accession>A0ABW6A2J0</accession>
<evidence type="ECO:0000313" key="5">
    <source>
        <dbReference type="EMBL" id="MFD2918695.1"/>
    </source>
</evidence>
<keyword evidence="2 5" id="KW-0413">Isomerase</keyword>
<keyword evidence="1 3" id="KW-0732">Signal</keyword>
<feature type="chain" id="PRO_5047423741" evidence="3">
    <location>
        <begin position="24"/>
        <end position="463"/>
    </location>
</feature>
<dbReference type="InterPro" id="IPR050280">
    <property type="entry name" value="OMP_Chaperone_SurA"/>
</dbReference>
<comment type="caution">
    <text evidence="5">The sequence shown here is derived from an EMBL/GenBank/DDBJ whole genome shotgun (WGS) entry which is preliminary data.</text>
</comment>
<dbReference type="Proteomes" id="UP001597511">
    <property type="component" value="Unassembled WGS sequence"/>
</dbReference>
<feature type="domain" description="PpiC" evidence="4">
    <location>
        <begin position="284"/>
        <end position="379"/>
    </location>
</feature>
<dbReference type="EC" id="5.2.1.8" evidence="5"/>
<name>A0ABW6A2J0_9BACT</name>
<dbReference type="InterPro" id="IPR000297">
    <property type="entry name" value="PPIase_PpiC"/>
</dbReference>